<dbReference type="PROSITE" id="PS01031">
    <property type="entry name" value="SHSP"/>
    <property type="match status" value="1"/>
</dbReference>
<dbReference type="EMBL" id="LVLJ01003422">
    <property type="protein sequence ID" value="OAE21498.1"/>
    <property type="molecule type" value="Genomic_DNA"/>
</dbReference>
<reference evidence="6" key="1">
    <citation type="submission" date="2016-03" db="EMBL/GenBank/DDBJ databases">
        <title>Mechanisms controlling the formation of the plant cell surface in tip-growing cells are functionally conserved among land plants.</title>
        <authorList>
            <person name="Honkanen S."/>
            <person name="Jones V.A."/>
            <person name="Morieri G."/>
            <person name="Champion C."/>
            <person name="Hetherington A.J."/>
            <person name="Kelly S."/>
            <person name="Saint-Marcoux D."/>
            <person name="Proust H."/>
            <person name="Prescott H."/>
            <person name="Dolan L."/>
        </authorList>
    </citation>
    <scope>NUCLEOTIDE SEQUENCE [LARGE SCALE GENOMIC DNA]</scope>
    <source>
        <tissue evidence="6">Whole gametophyte</tissue>
    </source>
</reference>
<dbReference type="SUPFAM" id="SSF49764">
    <property type="entry name" value="HSP20-like chaperones"/>
    <property type="match status" value="1"/>
</dbReference>
<evidence type="ECO:0000313" key="6">
    <source>
        <dbReference type="EMBL" id="OAE21498.1"/>
    </source>
</evidence>
<feature type="domain" description="SHSP" evidence="5">
    <location>
        <begin position="81"/>
        <end position="186"/>
    </location>
</feature>
<evidence type="ECO:0000256" key="2">
    <source>
        <dbReference type="PROSITE-ProRule" id="PRU00285"/>
    </source>
</evidence>
<keyword evidence="1" id="KW-0346">Stress response</keyword>
<keyword evidence="4" id="KW-1133">Transmembrane helix</keyword>
<dbReference type="InterPro" id="IPR002068">
    <property type="entry name" value="A-crystallin/Hsp20_dom"/>
</dbReference>
<keyword evidence="4" id="KW-0812">Transmembrane</keyword>
<dbReference type="InterPro" id="IPR031107">
    <property type="entry name" value="Small_HSP"/>
</dbReference>
<keyword evidence="7" id="KW-1185">Reference proteome</keyword>
<organism evidence="6 7">
    <name type="scientific">Marchantia polymorpha subsp. ruderalis</name>
    <dbReference type="NCBI Taxonomy" id="1480154"/>
    <lineage>
        <taxon>Eukaryota</taxon>
        <taxon>Viridiplantae</taxon>
        <taxon>Streptophyta</taxon>
        <taxon>Embryophyta</taxon>
        <taxon>Marchantiophyta</taxon>
        <taxon>Marchantiopsida</taxon>
        <taxon>Marchantiidae</taxon>
        <taxon>Marchantiales</taxon>
        <taxon>Marchantiaceae</taxon>
        <taxon>Marchantia</taxon>
    </lineage>
</organism>
<dbReference type="PANTHER" id="PTHR11527">
    <property type="entry name" value="HEAT-SHOCK PROTEIN 20 FAMILY MEMBER"/>
    <property type="match status" value="1"/>
</dbReference>
<gene>
    <name evidence="6" type="ORF">AXG93_2116s1120</name>
</gene>
<feature type="transmembrane region" description="Helical" evidence="4">
    <location>
        <begin position="20"/>
        <end position="38"/>
    </location>
</feature>
<evidence type="ECO:0000259" key="5">
    <source>
        <dbReference type="PROSITE" id="PS01031"/>
    </source>
</evidence>
<dbReference type="Pfam" id="PF00011">
    <property type="entry name" value="HSP20"/>
    <property type="match status" value="1"/>
</dbReference>
<sequence>MVVRSCTYAETQVAGESKSFFHLLVMALIHGLMGSSIIDPFESLSLFDRACPSFPRDSVGTVANDGIDWVESPQAHVLKADLPGQDDIPVRLLHDGLDENCLLHIESWMKKEEIKVQISDNGILTISGERALNEKGSHPRVERAYGTFHRQLKLPSDAKVQEVTAQVENGVLTVTVPKTELSDETP</sequence>
<protein>
    <recommendedName>
        <fullName evidence="5">SHSP domain-containing protein</fullName>
    </recommendedName>
</protein>
<dbReference type="Gene3D" id="2.60.40.790">
    <property type="match status" value="1"/>
</dbReference>
<comment type="similarity">
    <text evidence="2 3">Belongs to the small heat shock protein (HSP20) family.</text>
</comment>
<evidence type="ECO:0000256" key="1">
    <source>
        <dbReference type="ARBA" id="ARBA00023016"/>
    </source>
</evidence>
<evidence type="ECO:0000256" key="4">
    <source>
        <dbReference type="SAM" id="Phobius"/>
    </source>
</evidence>
<dbReference type="Proteomes" id="UP000077202">
    <property type="component" value="Unassembled WGS sequence"/>
</dbReference>
<comment type="caution">
    <text evidence="6">The sequence shown here is derived from an EMBL/GenBank/DDBJ whole genome shotgun (WGS) entry which is preliminary data.</text>
</comment>
<name>A0A176VKK4_MARPO</name>
<evidence type="ECO:0000256" key="3">
    <source>
        <dbReference type="RuleBase" id="RU003616"/>
    </source>
</evidence>
<dbReference type="AlphaFoldDB" id="A0A176VKK4"/>
<dbReference type="InterPro" id="IPR008978">
    <property type="entry name" value="HSP20-like_chaperone"/>
</dbReference>
<accession>A0A176VKK4</accession>
<evidence type="ECO:0000313" key="7">
    <source>
        <dbReference type="Proteomes" id="UP000077202"/>
    </source>
</evidence>
<keyword evidence="4" id="KW-0472">Membrane</keyword>
<proteinExistence type="inferred from homology"/>